<organism evidence="2 3">
    <name type="scientific">Phialocephala subalpina</name>
    <dbReference type="NCBI Taxonomy" id="576137"/>
    <lineage>
        <taxon>Eukaryota</taxon>
        <taxon>Fungi</taxon>
        <taxon>Dikarya</taxon>
        <taxon>Ascomycota</taxon>
        <taxon>Pezizomycotina</taxon>
        <taxon>Leotiomycetes</taxon>
        <taxon>Helotiales</taxon>
        <taxon>Mollisiaceae</taxon>
        <taxon>Phialocephala</taxon>
        <taxon>Phialocephala fortinii species complex</taxon>
    </lineage>
</organism>
<proteinExistence type="predicted"/>
<feature type="region of interest" description="Disordered" evidence="1">
    <location>
        <begin position="717"/>
        <end position="750"/>
    </location>
</feature>
<sequence>MPPKRARAVVTPLREVYHYRVHDNPVVTTRTERKSGLTPTYLAENATKAQKQTHDRLESFQRVRFRGFTAAELRSLDSLAPYYEHPDNPLSPHSRLPFHPAFAKDRWQQSLMNHQALFPLGNGRSGYWHVDNAIVWDALEPGVRLASQTLLHAQLWPWWDTLLFGEYRRIPVQDLPIGAQEDQYRLIPRCAEIINNPSEIRRAKTTLNGIACKVEFHLVSEHTDPYTGLERDHLVQGETASQLFGDTIVWFGYELLAPLLDKRITISERMLSCYMARKGKEGLLSKQPGLALSTNEPYLGNDIWTELGFAMETTLFGGLTSRFEFNQPGKHSTRGLPLAGLFQVHMYKDLTEALVKLEESPILGTEPPSDWTEPTFYPVPLPYFFDLHEPGFWNYYLLKNSVTGLHLGPKVLGVKFKGEHPSVPARPSTMHDDDIVDNNPGGKDISDDDMLDTNSPADLVTAIGIENRRRREVRRILDAMSGLQQTPPAPPAGLGVDSNVQSAKKALSVAKFDEIKDFLRRYRRILAMDTLHFNMGAHMLYDHVLSCGLRDISYQQFRVFLVDVNGANTMIRTSKVYDKPPMPTQAMVTFLPDGWEGVDTTTNLPIPPPIERPPYTKPTKFSLDWFERCTARVMDPLQDFCYFHESGLYDFDMEGYQALRKFSNEAFKRIVKEDGLMNAQANPFTVALFRDCICEFENNNYRWALGPPGIVRKLKNGWPQVIDNPPAQGKKRKGAPGDDRQSKKAKKGKP</sequence>
<evidence type="ECO:0000313" key="3">
    <source>
        <dbReference type="Proteomes" id="UP000184330"/>
    </source>
</evidence>
<dbReference type="AlphaFoldDB" id="A0A1L7XAQ4"/>
<dbReference type="STRING" id="576137.A0A1L7XAQ4"/>
<accession>A0A1L7XAQ4</accession>
<evidence type="ECO:0000313" key="2">
    <source>
        <dbReference type="EMBL" id="CZR62095.1"/>
    </source>
</evidence>
<keyword evidence="3" id="KW-1185">Reference proteome</keyword>
<dbReference type="Proteomes" id="UP000184330">
    <property type="component" value="Unassembled WGS sequence"/>
</dbReference>
<reference evidence="2 3" key="1">
    <citation type="submission" date="2016-03" db="EMBL/GenBank/DDBJ databases">
        <authorList>
            <person name="Ploux O."/>
        </authorList>
    </citation>
    <scope>NUCLEOTIDE SEQUENCE [LARGE SCALE GENOMIC DNA]</scope>
    <source>
        <strain evidence="2 3">UAMH 11012</strain>
    </source>
</reference>
<name>A0A1L7XAQ4_9HELO</name>
<dbReference type="OrthoDB" id="10254945at2759"/>
<protein>
    <submittedName>
        <fullName evidence="2">Uncharacterized protein</fullName>
    </submittedName>
</protein>
<gene>
    <name evidence="2" type="ORF">PAC_11992</name>
</gene>
<evidence type="ECO:0000256" key="1">
    <source>
        <dbReference type="SAM" id="MobiDB-lite"/>
    </source>
</evidence>
<dbReference type="EMBL" id="FJOG01000020">
    <property type="protein sequence ID" value="CZR62095.1"/>
    <property type="molecule type" value="Genomic_DNA"/>
</dbReference>